<comment type="caution">
    <text evidence="3">The sequence shown here is derived from an EMBL/GenBank/DDBJ whole genome shotgun (WGS) entry which is preliminary data.</text>
</comment>
<sequence>MTRLTVAIFIAFSVFTAAAGATTESTETPPFRTTVKASDEHANPDNACLNAMTRAEDEANLQAREHFRQAFRLTLESSEQKRRPGVDNQTICEVTGTWTAQPIHEAHVLLGQEKSISGVFEARCPDNKSSDLCWSDIVGQAADQLRVKLSATHGSIDTLTFRYVDFEGWQRDRFQDRYLDVTADGTFYFELVDDDVDNASITLHRSWDRPPVKPETSTTSADELESNRAEDSNKKVSSDPDVMDVTLFYTWDGNDEAATDALAISSKRWGAGLWANNRVGFSVFQGIDRLGIGDNHDNVHNSKQTYETLGIGMGYRLWANRGITVENMLYYVDASPYQGIVAPDCDGCTPRSFQSQNYPQATVNLKTNSHGMNIGWMFTWKFLETDSAFDKLSSGFYLELQF</sequence>
<gene>
    <name evidence="3" type="ORF">MED297_08601</name>
</gene>
<evidence type="ECO:0000256" key="1">
    <source>
        <dbReference type="SAM" id="MobiDB-lite"/>
    </source>
</evidence>
<dbReference type="HOGENOM" id="CLU_684903_0_0_6"/>
<feature type="compositionally biased region" description="Basic and acidic residues" evidence="1">
    <location>
        <begin position="225"/>
        <end position="238"/>
    </location>
</feature>
<feature type="chain" id="PRO_5002666609" evidence="2">
    <location>
        <begin position="20"/>
        <end position="402"/>
    </location>
</feature>
<feature type="region of interest" description="Disordered" evidence="1">
    <location>
        <begin position="206"/>
        <end position="238"/>
    </location>
</feature>
<keyword evidence="2" id="KW-0732">Signal</keyword>
<dbReference type="Proteomes" id="UP000005953">
    <property type="component" value="Unassembled WGS sequence"/>
</dbReference>
<reference evidence="3 4" key="1">
    <citation type="submission" date="2006-02" db="EMBL/GenBank/DDBJ databases">
        <authorList>
            <person name="Pinhassi J."/>
            <person name="Pedros-Alio C."/>
            <person name="Ferriera S."/>
            <person name="Johnson J."/>
            <person name="Kravitz S."/>
            <person name="Halpern A."/>
            <person name="Remington K."/>
            <person name="Beeson K."/>
            <person name="Tran B."/>
            <person name="Rogers Y.-H."/>
            <person name="Friedman R."/>
            <person name="Venter J.C."/>
        </authorList>
    </citation>
    <scope>NUCLEOTIDE SEQUENCE [LARGE SCALE GENOMIC DNA]</scope>
    <source>
        <strain evidence="3 4">MED297</strain>
    </source>
</reference>
<feature type="signal peptide" evidence="2">
    <location>
        <begin position="1"/>
        <end position="19"/>
    </location>
</feature>
<dbReference type="OrthoDB" id="6197973at2"/>
<organism evidence="3 4">
    <name type="scientific">Reinekea blandensis MED297</name>
    <dbReference type="NCBI Taxonomy" id="314283"/>
    <lineage>
        <taxon>Bacteria</taxon>
        <taxon>Pseudomonadati</taxon>
        <taxon>Pseudomonadota</taxon>
        <taxon>Gammaproteobacteria</taxon>
        <taxon>Oceanospirillales</taxon>
        <taxon>Saccharospirillaceae</taxon>
        <taxon>Reinekea</taxon>
    </lineage>
</organism>
<keyword evidence="4" id="KW-1185">Reference proteome</keyword>
<dbReference type="AlphaFoldDB" id="A4BJ21"/>
<evidence type="ECO:0000313" key="4">
    <source>
        <dbReference type="Proteomes" id="UP000005953"/>
    </source>
</evidence>
<protein>
    <submittedName>
        <fullName evidence="3">Uncharacterized protein</fullName>
    </submittedName>
</protein>
<proteinExistence type="predicted"/>
<accession>A4BJ21</accession>
<evidence type="ECO:0000313" key="3">
    <source>
        <dbReference type="EMBL" id="EAR07866.1"/>
    </source>
</evidence>
<dbReference type="STRING" id="314283.MED297_08601"/>
<dbReference type="RefSeq" id="WP_008045878.1">
    <property type="nucleotide sequence ID" value="NZ_CH724152.1"/>
</dbReference>
<name>A4BJ21_9GAMM</name>
<evidence type="ECO:0000256" key="2">
    <source>
        <dbReference type="SAM" id="SignalP"/>
    </source>
</evidence>
<dbReference type="EMBL" id="AAOE01000030">
    <property type="protein sequence ID" value="EAR07866.1"/>
    <property type="molecule type" value="Genomic_DNA"/>
</dbReference>